<evidence type="ECO:0000256" key="2">
    <source>
        <dbReference type="ARBA" id="ARBA00022448"/>
    </source>
</evidence>
<keyword evidence="2" id="KW-0813">Transport</keyword>
<dbReference type="GO" id="GO:0005886">
    <property type="term" value="C:plasma membrane"/>
    <property type="evidence" value="ECO:0007669"/>
    <property type="project" value="UniProtKB-SubCell"/>
</dbReference>
<dbReference type="GO" id="GO:0030001">
    <property type="term" value="P:metal ion transport"/>
    <property type="evidence" value="ECO:0007669"/>
    <property type="project" value="UniProtKB-ARBA"/>
</dbReference>
<reference evidence="9" key="1">
    <citation type="submission" date="2022-05" db="EMBL/GenBank/DDBJ databases">
        <title>Draft genome sequences of Clostridium perfringens strains isolated from Peru.</title>
        <authorList>
            <person name="Hurtado R."/>
            <person name="Lima L."/>
            <person name="Sousa T."/>
            <person name="Jaiswal A.K."/>
            <person name="Tiwari S."/>
            <person name="Maturrano L."/>
            <person name="Brenig B."/>
            <person name="Azevedo V."/>
        </authorList>
    </citation>
    <scope>NUCLEOTIDE SEQUENCE</scope>
    <source>
        <strain evidence="9">CP4</strain>
    </source>
</reference>
<dbReference type="EMBL" id="JAMWMK010000008">
    <property type="protein sequence ID" value="MDC4247725.1"/>
    <property type="molecule type" value="Genomic_DNA"/>
</dbReference>
<accession>A0A9X3XV66</accession>
<feature type="transmembrane region" description="Helical" evidence="8">
    <location>
        <begin position="25"/>
        <end position="45"/>
    </location>
</feature>
<evidence type="ECO:0000256" key="8">
    <source>
        <dbReference type="SAM" id="Phobius"/>
    </source>
</evidence>
<comment type="caution">
    <text evidence="9">The sequence shown here is derived from an EMBL/GenBank/DDBJ whole genome shotgun (WGS) entry which is preliminary data.</text>
</comment>
<evidence type="ECO:0000256" key="3">
    <source>
        <dbReference type="ARBA" id="ARBA00022475"/>
    </source>
</evidence>
<feature type="transmembrane region" description="Helical" evidence="8">
    <location>
        <begin position="57"/>
        <end position="76"/>
    </location>
</feature>
<dbReference type="GO" id="GO:0008324">
    <property type="term" value="F:monoatomic cation transmembrane transporter activity"/>
    <property type="evidence" value="ECO:0007669"/>
    <property type="project" value="InterPro"/>
</dbReference>
<dbReference type="AlphaFoldDB" id="A0A9X3XV66"/>
<gene>
    <name evidence="9" type="ORF">M3X98_06605</name>
</gene>
<dbReference type="PANTHER" id="PTHR32024">
    <property type="entry name" value="TRK SYSTEM POTASSIUM UPTAKE PROTEIN TRKG-RELATED"/>
    <property type="match status" value="1"/>
</dbReference>
<dbReference type="RefSeq" id="WP_002325404.1">
    <property type="nucleotide sequence ID" value="NZ_CAACYB010000001.1"/>
</dbReference>
<feature type="transmembrane region" description="Helical" evidence="8">
    <location>
        <begin position="370"/>
        <end position="390"/>
    </location>
</feature>
<keyword evidence="4 8" id="KW-0812">Transmembrane</keyword>
<feature type="transmembrane region" description="Helical" evidence="8">
    <location>
        <begin position="142"/>
        <end position="164"/>
    </location>
</feature>
<evidence type="ECO:0000313" key="10">
    <source>
        <dbReference type="Proteomes" id="UP001141166"/>
    </source>
</evidence>
<keyword evidence="3" id="KW-1003">Cell membrane</keyword>
<evidence type="ECO:0000256" key="7">
    <source>
        <dbReference type="ARBA" id="ARBA00023136"/>
    </source>
</evidence>
<feature type="transmembrane region" description="Helical" evidence="8">
    <location>
        <begin position="396"/>
        <end position="416"/>
    </location>
</feature>
<evidence type="ECO:0000256" key="6">
    <source>
        <dbReference type="ARBA" id="ARBA00023065"/>
    </source>
</evidence>
<organism evidence="9 10">
    <name type="scientific">Enterococcus faecium</name>
    <name type="common">Streptococcus faecium</name>
    <dbReference type="NCBI Taxonomy" id="1352"/>
    <lineage>
        <taxon>Bacteria</taxon>
        <taxon>Bacillati</taxon>
        <taxon>Bacillota</taxon>
        <taxon>Bacilli</taxon>
        <taxon>Lactobacillales</taxon>
        <taxon>Enterococcaceae</taxon>
        <taxon>Enterococcus</taxon>
    </lineage>
</organism>
<dbReference type="InterPro" id="IPR003445">
    <property type="entry name" value="Cat_transpt"/>
</dbReference>
<evidence type="ECO:0000256" key="4">
    <source>
        <dbReference type="ARBA" id="ARBA00022692"/>
    </source>
</evidence>
<proteinExistence type="predicted"/>
<evidence type="ECO:0000313" key="9">
    <source>
        <dbReference type="EMBL" id="MDC4247725.1"/>
    </source>
</evidence>
<name>A0A9X3XV66_ENTFC</name>
<keyword evidence="6" id="KW-0406">Ion transport</keyword>
<evidence type="ECO:0000256" key="5">
    <source>
        <dbReference type="ARBA" id="ARBA00022989"/>
    </source>
</evidence>
<comment type="subcellular location">
    <subcellularLocation>
        <location evidence="1">Cell membrane</location>
        <topology evidence="1">Multi-pass membrane protein</topology>
    </subcellularLocation>
</comment>
<dbReference type="PANTHER" id="PTHR32024:SF4">
    <property type="entry name" value="KTR SYSTEM POTASSIUM UPTAKE PROTEIN D"/>
    <property type="match status" value="1"/>
</dbReference>
<evidence type="ECO:0000256" key="1">
    <source>
        <dbReference type="ARBA" id="ARBA00004651"/>
    </source>
</evidence>
<dbReference type="Pfam" id="PF02386">
    <property type="entry name" value="TrkH"/>
    <property type="match status" value="1"/>
</dbReference>
<feature type="transmembrane region" description="Helical" evidence="8">
    <location>
        <begin position="88"/>
        <end position="111"/>
    </location>
</feature>
<dbReference type="Proteomes" id="UP001141166">
    <property type="component" value="Unassembled WGS sequence"/>
</dbReference>
<sequence length="466" mass="53146">MHVDLFFRRLQRRGQKFAANHFSSIQIIVFYYILMTVLSLVLFYMPIFREPDSHVSFVDMLFMAISTVSVTGLSTFDINSVFNDNGIILLEILFQVGGLGIMMISTAFVIFSKRRITLKQRQLIMTDMNQPRLSGIVRLIRITFAILIWFQLLFGTFFSIYFYYRGYFDRWHDAVFYGFYQAISAVTNSGFDVTGDSIKPFAHDYFFLILIMFLIFVGGIGFPVLMECREWLLYKRSNAKLPFRFSLFTKLAVLAFVILFVSGTVLIYLLEKDHLFQDSNMSVKWINSMFYSITTRNAGLQIHDLGDFQITTLIIFSLLMFIGCSPSSVGGGIRTTTVAIIGLYLYSFLKSEDNINIFGRRIDQDDVRKSVVVFMLSLGMCFFCIVFLSATEEQTLISIIIEVTSAFGTTGLSLGITGDLSVVGKITIAALMFIGRIGMLYTLMLFVPKETRDLGYEYPSEKIIIG</sequence>
<feature type="transmembrane region" description="Helical" evidence="8">
    <location>
        <begin position="205"/>
        <end position="226"/>
    </location>
</feature>
<keyword evidence="5 8" id="KW-1133">Transmembrane helix</keyword>
<protein>
    <submittedName>
        <fullName evidence="9">TrkH family potassium uptake protein</fullName>
    </submittedName>
</protein>
<keyword evidence="7 8" id="KW-0472">Membrane</keyword>
<feature type="transmembrane region" description="Helical" evidence="8">
    <location>
        <begin position="428"/>
        <end position="447"/>
    </location>
</feature>
<feature type="transmembrane region" description="Helical" evidence="8">
    <location>
        <begin position="247"/>
        <end position="270"/>
    </location>
</feature>